<organism evidence="3 4">
    <name type="scientific">Phocaeicola dorei</name>
    <dbReference type="NCBI Taxonomy" id="357276"/>
    <lineage>
        <taxon>Bacteria</taxon>
        <taxon>Pseudomonadati</taxon>
        <taxon>Bacteroidota</taxon>
        <taxon>Bacteroidia</taxon>
        <taxon>Bacteroidales</taxon>
        <taxon>Bacteroidaceae</taxon>
        <taxon>Phocaeicola</taxon>
    </lineage>
</organism>
<dbReference type="eggNOG" id="ENOG502ZY4V">
    <property type="taxonomic scope" value="Bacteria"/>
</dbReference>
<evidence type="ECO:0000313" key="3">
    <source>
        <dbReference type="EMBL" id="TDA75953.1"/>
    </source>
</evidence>
<evidence type="ECO:0000313" key="1">
    <source>
        <dbReference type="EMBL" id="GKH82570.1"/>
    </source>
</evidence>
<dbReference type="Proteomes" id="UP001055104">
    <property type="component" value="Unassembled WGS sequence"/>
</dbReference>
<protein>
    <submittedName>
        <fullName evidence="3">Uncharacterized protein</fullName>
    </submittedName>
</protein>
<gene>
    <name evidence="1" type="ORF">CE91St7_34540</name>
    <name evidence="3" type="ORF">E1I98_06100</name>
    <name evidence="2" type="ORF">F2Y61_17305</name>
</gene>
<reference evidence="2 5" key="1">
    <citation type="journal article" date="2019" name="Nat. Med.">
        <title>A library of human gut bacterial isolates paired with longitudinal multiomics data enables mechanistic microbiome research.</title>
        <authorList>
            <person name="Poyet M."/>
            <person name="Groussin M."/>
            <person name="Gibbons S.M."/>
            <person name="Avila-Pacheco J."/>
            <person name="Jiang X."/>
            <person name="Kearney S.M."/>
            <person name="Perrotta A.R."/>
            <person name="Berdy B."/>
            <person name="Zhao S."/>
            <person name="Lieberman T.D."/>
            <person name="Swanson P.K."/>
            <person name="Smith M."/>
            <person name="Roesemann S."/>
            <person name="Alexander J.E."/>
            <person name="Rich S.A."/>
            <person name="Livny J."/>
            <person name="Vlamakis H."/>
            <person name="Clish C."/>
            <person name="Bullock K."/>
            <person name="Deik A."/>
            <person name="Scott J."/>
            <person name="Pierce K.A."/>
            <person name="Xavier R.J."/>
            <person name="Alm E.J."/>
        </authorList>
    </citation>
    <scope>NUCLEOTIDE SEQUENCE [LARGE SCALE GENOMIC DNA]</scope>
    <source>
        <strain evidence="2 5">BIOML-A5</strain>
    </source>
</reference>
<dbReference type="EMBL" id="BQOB01000001">
    <property type="protein sequence ID" value="GKH82570.1"/>
    <property type="molecule type" value="Genomic_DNA"/>
</dbReference>
<accession>A0A076ISX6</accession>
<dbReference type="Proteomes" id="UP000347681">
    <property type="component" value="Unassembled WGS sequence"/>
</dbReference>
<sequence length="68" mass="7794">MVKVTENWAATLRAMKVGDIVVFPVRAISSVNTTISRLRLEMCVENADWKRTGEVDRKRGEFKIQRVS</sequence>
<reference evidence="1" key="3">
    <citation type="submission" date="2022-01" db="EMBL/GenBank/DDBJ databases">
        <title>Novel bile acid biosynthetic pathways are enriched in the microbiome of centenarians.</title>
        <authorList>
            <person name="Sato Y."/>
            <person name="Atarashi K."/>
            <person name="Plichta R.D."/>
            <person name="Arai Y."/>
            <person name="Sasajima S."/>
            <person name="Kearney M.S."/>
            <person name="Suda W."/>
            <person name="Takeshita K."/>
            <person name="Sasaki T."/>
            <person name="Okamoto S."/>
            <person name="Skelly N.A."/>
            <person name="Okamura Y."/>
            <person name="Vlamakis H."/>
            <person name="Li Y."/>
            <person name="Tanoue T."/>
            <person name="Takei H."/>
            <person name="Nittono H."/>
            <person name="Narushima S."/>
            <person name="Irie J."/>
            <person name="Itoh H."/>
            <person name="Moriya K."/>
            <person name="Sugiura Y."/>
            <person name="Suematsu M."/>
            <person name="Moritoki N."/>
            <person name="Shibata S."/>
            <person name="Littman R.D."/>
            <person name="Fischbach A.M."/>
            <person name="Uwamino Y."/>
            <person name="Inoue T."/>
            <person name="Honda A."/>
            <person name="Hattori M."/>
            <person name="Murai T."/>
            <person name="Xavier J.R."/>
            <person name="Hirose N."/>
            <person name="Honda K."/>
        </authorList>
    </citation>
    <scope>NUCLEOTIDE SEQUENCE</scope>
    <source>
        <strain evidence="1">CE91-St7</strain>
    </source>
</reference>
<reference evidence="3 4" key="2">
    <citation type="journal article" date="2019" name="Nat. Microbiol.">
        <title>Genomic variation and strain-specific functional adaptation in the human gut microbiome during early life.</title>
        <authorList>
            <person name="Vatanen T."/>
            <person name="Plichta D.R."/>
            <person name="Somani J."/>
            <person name="Munch P.C."/>
            <person name="Arthur T.D."/>
            <person name="Hall A.B."/>
            <person name="Rudolf S."/>
            <person name="Oakeley E.J."/>
            <person name="Ke X."/>
            <person name="Young R.A."/>
            <person name="Haiser H.J."/>
            <person name="Kolde R."/>
            <person name="Yassour M."/>
            <person name="Luopajarvi K."/>
            <person name="Siljander H."/>
            <person name="Virtanen S.M."/>
            <person name="Ilonen J."/>
            <person name="Uibo R."/>
            <person name="Tillmann V."/>
            <person name="Mokurov S."/>
            <person name="Dorshakova N."/>
            <person name="Porter J.A."/>
            <person name="McHardy A.C."/>
            <person name="Lahdesmaki H."/>
            <person name="Vlamakis H."/>
            <person name="Huttenhower C."/>
            <person name="Knip M."/>
            <person name="Xavier R.J."/>
        </authorList>
    </citation>
    <scope>NUCLEOTIDE SEQUENCE [LARGE SCALE GENOMIC DNA]</scope>
    <source>
        <strain evidence="3 4">RJX1047</strain>
    </source>
</reference>
<proteinExistence type="predicted"/>
<evidence type="ECO:0000313" key="5">
    <source>
        <dbReference type="Proteomes" id="UP000347681"/>
    </source>
</evidence>
<dbReference type="KEGG" id="bdo:EL88_08525"/>
<name>A0A076ISX6_9BACT</name>
<dbReference type="EMBL" id="SLTU01000001">
    <property type="protein sequence ID" value="TDA75953.1"/>
    <property type="molecule type" value="Genomic_DNA"/>
</dbReference>
<dbReference type="RefSeq" id="WP_038609523.1">
    <property type="nucleotide sequence ID" value="NZ_BQOA01000001.1"/>
</dbReference>
<dbReference type="EMBL" id="VVZB01000012">
    <property type="protein sequence ID" value="KAA5380620.1"/>
    <property type="molecule type" value="Genomic_DNA"/>
</dbReference>
<evidence type="ECO:0000313" key="2">
    <source>
        <dbReference type="EMBL" id="KAA5380620.1"/>
    </source>
</evidence>
<dbReference type="Proteomes" id="UP000294527">
    <property type="component" value="Unassembled WGS sequence"/>
</dbReference>
<dbReference type="AlphaFoldDB" id="A0A076ISX6"/>
<comment type="caution">
    <text evidence="3">The sequence shown here is derived from an EMBL/GenBank/DDBJ whole genome shotgun (WGS) entry which is preliminary data.</text>
</comment>
<evidence type="ECO:0000313" key="4">
    <source>
        <dbReference type="Proteomes" id="UP000294527"/>
    </source>
</evidence>